<name>A0ABP5H1G1_9ACTN</name>
<evidence type="ECO:0000313" key="2">
    <source>
        <dbReference type="Proteomes" id="UP001500751"/>
    </source>
</evidence>
<sequence length="199" mass="20696">MALSRPAEPREFTEAVAALSAAPLPAAIDLEALPAPVNLAPFAHAVGGAVLSASGEDDLAGGRLVLLHRPGGHEEWRGAWRCVVLVEADLEAEIAEDPLLAEVGWSWLMDSLRDHGAGFTAESGTVSRSSSRGFGGLSGRPATTAVEIRASWTPAPVPDAEGIDFAAHLQAWCGLMMMCAGLPPEYEGVANLPPAGSRR</sequence>
<proteinExistence type="predicted"/>
<reference evidence="2" key="1">
    <citation type="journal article" date="2019" name="Int. J. Syst. Evol. Microbiol.">
        <title>The Global Catalogue of Microorganisms (GCM) 10K type strain sequencing project: providing services to taxonomists for standard genome sequencing and annotation.</title>
        <authorList>
            <consortium name="The Broad Institute Genomics Platform"/>
            <consortium name="The Broad Institute Genome Sequencing Center for Infectious Disease"/>
            <person name="Wu L."/>
            <person name="Ma J."/>
        </authorList>
    </citation>
    <scope>NUCLEOTIDE SEQUENCE [LARGE SCALE GENOMIC DNA]</scope>
    <source>
        <strain evidence="2">JCM 16014</strain>
    </source>
</reference>
<comment type="caution">
    <text evidence="1">The sequence shown here is derived from an EMBL/GenBank/DDBJ whole genome shotgun (WGS) entry which is preliminary data.</text>
</comment>
<accession>A0ABP5H1G1</accession>
<dbReference type="Pfam" id="PF11452">
    <property type="entry name" value="DUF3000"/>
    <property type="match status" value="1"/>
</dbReference>
<dbReference type="InterPro" id="IPR021555">
    <property type="entry name" value="DUF3000"/>
</dbReference>
<organism evidence="1 2">
    <name type="scientific">Catenulispora yoronensis</name>
    <dbReference type="NCBI Taxonomy" id="450799"/>
    <lineage>
        <taxon>Bacteria</taxon>
        <taxon>Bacillati</taxon>
        <taxon>Actinomycetota</taxon>
        <taxon>Actinomycetes</taxon>
        <taxon>Catenulisporales</taxon>
        <taxon>Catenulisporaceae</taxon>
        <taxon>Catenulispora</taxon>
    </lineage>
</organism>
<gene>
    <name evidence="1" type="ORF">GCM10009839_83900</name>
</gene>
<evidence type="ECO:0000313" key="1">
    <source>
        <dbReference type="EMBL" id="GAA2060399.1"/>
    </source>
</evidence>
<protein>
    <submittedName>
        <fullName evidence="1">DUF3000 domain-containing protein</fullName>
    </submittedName>
</protein>
<keyword evidence="2" id="KW-1185">Reference proteome</keyword>
<dbReference type="EMBL" id="BAAAQN010000078">
    <property type="protein sequence ID" value="GAA2060399.1"/>
    <property type="molecule type" value="Genomic_DNA"/>
</dbReference>
<dbReference type="Proteomes" id="UP001500751">
    <property type="component" value="Unassembled WGS sequence"/>
</dbReference>
<dbReference type="RefSeq" id="WP_344671319.1">
    <property type="nucleotide sequence ID" value="NZ_BAAAQN010000078.1"/>
</dbReference>